<gene>
    <name evidence="1" type="ORF">ACFPU1_00290</name>
</gene>
<sequence length="87" mass="10082">MQQQSEQNQQQVMPQPPNVVTTKDEIYITDMLSWNLLAAKKSHYFAQQCTDTDVKSALESVSQMHVRHYQQILSHLQSNNQPIQPTQ</sequence>
<dbReference type="InterPro" id="IPR012347">
    <property type="entry name" value="Ferritin-like"/>
</dbReference>
<protein>
    <recommendedName>
        <fullName evidence="3">Coat F domain-containing protein</fullName>
    </recommendedName>
</protein>
<dbReference type="RefSeq" id="WP_054636151.1">
    <property type="nucleotide sequence ID" value="NZ_JBHSOZ010000002.1"/>
</dbReference>
<evidence type="ECO:0008006" key="3">
    <source>
        <dbReference type="Google" id="ProtNLM"/>
    </source>
</evidence>
<dbReference type="Proteomes" id="UP001596142">
    <property type="component" value="Unassembled WGS sequence"/>
</dbReference>
<evidence type="ECO:0000313" key="2">
    <source>
        <dbReference type="Proteomes" id="UP001596142"/>
    </source>
</evidence>
<evidence type="ECO:0000313" key="1">
    <source>
        <dbReference type="EMBL" id="MFC5711210.1"/>
    </source>
</evidence>
<dbReference type="EMBL" id="JBHSOZ010000002">
    <property type="protein sequence ID" value="MFC5711210.1"/>
    <property type="molecule type" value="Genomic_DNA"/>
</dbReference>
<reference evidence="2" key="1">
    <citation type="journal article" date="2019" name="Int. J. Syst. Evol. Microbiol.">
        <title>The Global Catalogue of Microorganisms (GCM) 10K type strain sequencing project: providing services to taxonomists for standard genome sequencing and annotation.</title>
        <authorList>
            <consortium name="The Broad Institute Genomics Platform"/>
            <consortium name="The Broad Institute Genome Sequencing Center for Infectious Disease"/>
            <person name="Wu L."/>
            <person name="Ma J."/>
        </authorList>
    </citation>
    <scope>NUCLEOTIDE SEQUENCE [LARGE SCALE GENOMIC DNA]</scope>
    <source>
        <strain evidence="2">CECT 7184</strain>
    </source>
</reference>
<comment type="caution">
    <text evidence="1">The sequence shown here is derived from an EMBL/GenBank/DDBJ whole genome shotgun (WGS) entry which is preliminary data.</text>
</comment>
<proteinExistence type="predicted"/>
<organism evidence="1 2">
    <name type="scientific">Thalassorhabdus alkalitolerans</name>
    <dbReference type="NCBI Taxonomy" id="2282697"/>
    <lineage>
        <taxon>Bacteria</taxon>
        <taxon>Bacillati</taxon>
        <taxon>Bacillota</taxon>
        <taxon>Bacilli</taxon>
        <taxon>Bacillales</taxon>
        <taxon>Bacillaceae</taxon>
        <taxon>Thalassorhabdus</taxon>
    </lineage>
</organism>
<keyword evidence="2" id="KW-1185">Reference proteome</keyword>
<accession>A0ABW0YFK6</accession>
<name>A0ABW0YFK6_9BACI</name>
<dbReference type="Gene3D" id="1.20.1260.10">
    <property type="match status" value="1"/>
</dbReference>